<organism evidence="2 3">
    <name type="scientific">Sporichthya brevicatena</name>
    <dbReference type="NCBI Taxonomy" id="171442"/>
    <lineage>
        <taxon>Bacteria</taxon>
        <taxon>Bacillati</taxon>
        <taxon>Actinomycetota</taxon>
        <taxon>Actinomycetes</taxon>
        <taxon>Sporichthyales</taxon>
        <taxon>Sporichthyaceae</taxon>
        <taxon>Sporichthya</taxon>
    </lineage>
</organism>
<gene>
    <name evidence="2" type="ORF">GCM10009547_49470</name>
</gene>
<evidence type="ECO:0000256" key="1">
    <source>
        <dbReference type="SAM" id="Phobius"/>
    </source>
</evidence>
<keyword evidence="1" id="KW-0472">Membrane</keyword>
<name>A0ABP3SKY4_9ACTN</name>
<reference evidence="3" key="1">
    <citation type="journal article" date="2019" name="Int. J. Syst. Evol. Microbiol.">
        <title>The Global Catalogue of Microorganisms (GCM) 10K type strain sequencing project: providing services to taxonomists for standard genome sequencing and annotation.</title>
        <authorList>
            <consortium name="The Broad Institute Genomics Platform"/>
            <consortium name="The Broad Institute Genome Sequencing Center for Infectious Disease"/>
            <person name="Wu L."/>
            <person name="Ma J."/>
        </authorList>
    </citation>
    <scope>NUCLEOTIDE SEQUENCE [LARGE SCALE GENOMIC DNA]</scope>
    <source>
        <strain evidence="3">JCM 10671</strain>
    </source>
</reference>
<dbReference type="RefSeq" id="WP_344609927.1">
    <property type="nucleotide sequence ID" value="NZ_BAAAHE010000069.1"/>
</dbReference>
<keyword evidence="1" id="KW-0812">Transmembrane</keyword>
<dbReference type="EMBL" id="BAAAHE010000069">
    <property type="protein sequence ID" value="GAA0639447.1"/>
    <property type="molecule type" value="Genomic_DNA"/>
</dbReference>
<protein>
    <recommendedName>
        <fullName evidence="4">Holin</fullName>
    </recommendedName>
</protein>
<dbReference type="Proteomes" id="UP001500957">
    <property type="component" value="Unassembled WGS sequence"/>
</dbReference>
<keyword evidence="1" id="KW-1133">Transmembrane helix</keyword>
<comment type="caution">
    <text evidence="2">The sequence shown here is derived from an EMBL/GenBank/DDBJ whole genome shotgun (WGS) entry which is preliminary data.</text>
</comment>
<evidence type="ECO:0008006" key="4">
    <source>
        <dbReference type="Google" id="ProtNLM"/>
    </source>
</evidence>
<feature type="transmembrane region" description="Helical" evidence="1">
    <location>
        <begin position="37"/>
        <end position="53"/>
    </location>
</feature>
<proteinExistence type="predicted"/>
<sequence length="95" mass="9287">MTVITANAKALIAAAVAFLGAVQVGLTQDGLDAAELVGAAVAGLVAFGGVYGVRNAGQADAQAVVDQVRALVPAEARAAIDEAVADARGVLKTVT</sequence>
<evidence type="ECO:0000313" key="2">
    <source>
        <dbReference type="EMBL" id="GAA0639447.1"/>
    </source>
</evidence>
<keyword evidence="3" id="KW-1185">Reference proteome</keyword>
<evidence type="ECO:0000313" key="3">
    <source>
        <dbReference type="Proteomes" id="UP001500957"/>
    </source>
</evidence>
<accession>A0ABP3SKY4</accession>